<dbReference type="Proteomes" id="UP001157114">
    <property type="component" value="Unassembled WGS sequence"/>
</dbReference>
<keyword evidence="1" id="KW-1133">Transmembrane helix</keyword>
<feature type="transmembrane region" description="Helical" evidence="1">
    <location>
        <begin position="7"/>
        <end position="24"/>
    </location>
</feature>
<protein>
    <submittedName>
        <fullName evidence="2">Uncharacterized protein</fullName>
    </submittedName>
</protein>
<proteinExistence type="predicted"/>
<sequence>MKLDLRSALSFLFIVVPALIFGAFGKTAEMGLSLLVGAVAGAFLNLDKFAEFKGGGFEAKLKEAVHEAYATIDNMKEVARPLIITMISNLTFANRFDGADFNEQNKYKNEMVKLAKSLGVYDDELKHEVELFYHHNVWDLYDEVVNSSHAMKDYDHLSHKSTFIRSQLNSLYDRESKQYPTEVQIREIINTHGGDSDNIFEDAINRYVYFLKNKEPKKK</sequence>
<dbReference type="EMBL" id="BSSQ01000011">
    <property type="protein sequence ID" value="GLX68324.1"/>
    <property type="molecule type" value="Genomic_DNA"/>
</dbReference>
<evidence type="ECO:0000313" key="3">
    <source>
        <dbReference type="Proteomes" id="UP001157114"/>
    </source>
</evidence>
<keyword evidence="1" id="KW-0812">Transmembrane</keyword>
<keyword evidence="3" id="KW-1185">Reference proteome</keyword>
<reference evidence="2 3" key="1">
    <citation type="submission" date="2023-03" db="EMBL/GenBank/DDBJ databases">
        <title>Draft genome sequence of the bacteria which degrade cell wall of Tricholomamatutake.</title>
        <authorList>
            <person name="Konishi Y."/>
            <person name="Fukuta Y."/>
            <person name="Shirasaka N."/>
        </authorList>
    </citation>
    <scope>NUCLEOTIDE SEQUENCE [LARGE SCALE GENOMIC DNA]</scope>
    <source>
        <strain evidence="3">mu1</strain>
    </source>
</reference>
<organism evidence="2 3">
    <name type="scientific">Paenibacillus glycanilyticus</name>
    <dbReference type="NCBI Taxonomy" id="126569"/>
    <lineage>
        <taxon>Bacteria</taxon>
        <taxon>Bacillati</taxon>
        <taxon>Bacillota</taxon>
        <taxon>Bacilli</taxon>
        <taxon>Bacillales</taxon>
        <taxon>Paenibacillaceae</taxon>
        <taxon>Paenibacillus</taxon>
    </lineage>
</organism>
<evidence type="ECO:0000313" key="2">
    <source>
        <dbReference type="EMBL" id="GLX68324.1"/>
    </source>
</evidence>
<evidence type="ECO:0000256" key="1">
    <source>
        <dbReference type="SAM" id="Phobius"/>
    </source>
</evidence>
<accession>A0ABQ6GBK7</accession>
<comment type="caution">
    <text evidence="2">The sequence shown here is derived from an EMBL/GenBank/DDBJ whole genome shotgun (WGS) entry which is preliminary data.</text>
</comment>
<keyword evidence="1" id="KW-0472">Membrane</keyword>
<gene>
    <name evidence="2" type="ORF">MU1_26690</name>
</gene>
<dbReference type="RefSeq" id="WP_284239066.1">
    <property type="nucleotide sequence ID" value="NZ_BSSQ01000011.1"/>
</dbReference>
<name>A0ABQ6GBK7_9BACL</name>